<dbReference type="STRING" id="667128.HMPREF0621_0261"/>
<feature type="transmembrane region" description="Helical" evidence="1">
    <location>
        <begin position="7"/>
        <end position="28"/>
    </location>
</feature>
<dbReference type="HOGENOM" id="CLU_1568551_0_0_6"/>
<name>C9PMN7_9PAST</name>
<evidence type="ECO:0000313" key="3">
    <source>
        <dbReference type="Proteomes" id="UP000005519"/>
    </source>
</evidence>
<dbReference type="RefSeq" id="WP_005765297.1">
    <property type="nucleotide sequence ID" value="NZ_GG704815.1"/>
</dbReference>
<dbReference type="AlphaFoldDB" id="C9PMN7"/>
<evidence type="ECO:0000256" key="1">
    <source>
        <dbReference type="SAM" id="Phobius"/>
    </source>
</evidence>
<dbReference type="InterPro" id="IPR012902">
    <property type="entry name" value="N_methyl_site"/>
</dbReference>
<comment type="caution">
    <text evidence="2">The sequence shown here is derived from an EMBL/GenBank/DDBJ whole genome shotgun (WGS) entry which is preliminary data.</text>
</comment>
<dbReference type="NCBIfam" id="TIGR02532">
    <property type="entry name" value="IV_pilin_GFxxxE"/>
    <property type="match status" value="1"/>
</dbReference>
<keyword evidence="1" id="KW-0812">Transmembrane</keyword>
<dbReference type="OrthoDB" id="5690345at2"/>
<dbReference type="Proteomes" id="UP000005519">
    <property type="component" value="Unassembled WGS sequence"/>
</dbReference>
<reference evidence="2 3" key="1">
    <citation type="submission" date="2009-10" db="EMBL/GenBank/DDBJ databases">
        <authorList>
            <person name="Muzny D."/>
            <person name="Qin X."/>
            <person name="Deng J."/>
            <person name="Jiang H."/>
            <person name="Liu Y."/>
            <person name="Qu J."/>
            <person name="Song X.-Z."/>
            <person name="Zhang L."/>
            <person name="Thornton R."/>
            <person name="Coyle M."/>
            <person name="Francisco L."/>
            <person name="Jackson L."/>
            <person name="Javaid M."/>
            <person name="Korchina V."/>
            <person name="Kovar C."/>
            <person name="Mata R."/>
            <person name="Mathew T."/>
            <person name="Ngo R."/>
            <person name="Nguyen L."/>
            <person name="Nguyen N."/>
            <person name="Okwuonu G."/>
            <person name="Ongeri F."/>
            <person name="Pham C."/>
            <person name="Simmons D."/>
            <person name="Wilczek-Boney K."/>
            <person name="Hale W."/>
            <person name="Jakkamsetti A."/>
            <person name="Pham P."/>
            <person name="Ruth R."/>
            <person name="San Lucas F."/>
            <person name="Warren J."/>
            <person name="Zhang J."/>
            <person name="Zhao Z."/>
            <person name="Zhou C."/>
            <person name="Zhu D."/>
            <person name="Lee S."/>
            <person name="Bess C."/>
            <person name="Blankenburg K."/>
            <person name="Forbes L."/>
            <person name="Fu Q."/>
            <person name="Gubbala S."/>
            <person name="Hirani K."/>
            <person name="Jayaseelan J.C."/>
            <person name="Lara F."/>
            <person name="Munidasa M."/>
            <person name="Palculict T."/>
            <person name="Patil S."/>
            <person name="Pu L.-L."/>
            <person name="Saada N."/>
            <person name="Tang L."/>
            <person name="Weissenberger G."/>
            <person name="Zhu Y."/>
            <person name="Hemphill L."/>
            <person name="Shang Y."/>
            <person name="Youmans B."/>
            <person name="Ayvaz T."/>
            <person name="Ross M."/>
            <person name="Santibanez J."/>
            <person name="Aqrawi P."/>
            <person name="Gross S."/>
            <person name="Joshi V."/>
            <person name="Fowler G."/>
            <person name="Nazareth L."/>
            <person name="Reid J."/>
            <person name="Worley K."/>
            <person name="Petrosino J."/>
            <person name="Highlander S."/>
            <person name="Gibbs R."/>
        </authorList>
    </citation>
    <scope>NUCLEOTIDE SEQUENCE [LARGE SCALE GENOMIC DNA]</scope>
    <source>
        <strain evidence="2 3">ATCC 43325</strain>
    </source>
</reference>
<dbReference type="EMBL" id="ACZR01000002">
    <property type="protein sequence ID" value="EEX51071.1"/>
    <property type="molecule type" value="Genomic_DNA"/>
</dbReference>
<dbReference type="InterPro" id="IPR045584">
    <property type="entry name" value="Pilin-like"/>
</dbReference>
<proteinExistence type="predicted"/>
<gene>
    <name evidence="2" type="primary">pulG</name>
    <name evidence="2" type="ORF">HMPREF0621_0261</name>
</gene>
<dbReference type="Pfam" id="PF07963">
    <property type="entry name" value="N_methyl"/>
    <property type="match status" value="1"/>
</dbReference>
<evidence type="ECO:0000313" key="2">
    <source>
        <dbReference type="EMBL" id="EEX51071.1"/>
    </source>
</evidence>
<keyword evidence="3" id="KW-1185">Reference proteome</keyword>
<sequence length="175" mass="20147">MKKGFTLLELMIALMLISALLLSIYPTWSKLGHQRILEKEQEKLALFLRQLQSRVSNSQQVWFLIASRDFLHKRWCLTAQMKSEQLCDCLSPQHCSSDLSAQFYYPHFPHKTMINTKNYFPFEITRLSGIRDTLSTACFTLSSNKEKVVFSLFNVGSIKLKKAQESGACENDGED</sequence>
<keyword evidence="1" id="KW-1133">Transmembrane helix</keyword>
<protein>
    <submittedName>
        <fullName evidence="2">Prepilin-type cleavage/methylation N-terminal domain protein</fullName>
    </submittedName>
</protein>
<organism evidence="2 3">
    <name type="scientific">Pasteurella dagmatis ATCC 43325</name>
    <dbReference type="NCBI Taxonomy" id="667128"/>
    <lineage>
        <taxon>Bacteria</taxon>
        <taxon>Pseudomonadati</taxon>
        <taxon>Pseudomonadota</taxon>
        <taxon>Gammaproteobacteria</taxon>
        <taxon>Pasteurellales</taxon>
        <taxon>Pasteurellaceae</taxon>
        <taxon>Pasteurella</taxon>
    </lineage>
</organism>
<keyword evidence="1" id="KW-0472">Membrane</keyword>
<dbReference type="SUPFAM" id="SSF54523">
    <property type="entry name" value="Pili subunits"/>
    <property type="match status" value="1"/>
</dbReference>
<dbReference type="PROSITE" id="PS00409">
    <property type="entry name" value="PROKAR_NTER_METHYL"/>
    <property type="match status" value="1"/>
</dbReference>
<accession>C9PMN7</accession>